<feature type="repeat" description="PPR" evidence="3">
    <location>
        <begin position="367"/>
        <end position="401"/>
    </location>
</feature>
<evidence type="ECO:0000256" key="3">
    <source>
        <dbReference type="PROSITE-ProRule" id="PRU00708"/>
    </source>
</evidence>
<dbReference type="Pfam" id="PF13041">
    <property type="entry name" value="PPR_2"/>
    <property type="match status" value="3"/>
</dbReference>
<dbReference type="GO" id="GO:0009451">
    <property type="term" value="P:RNA modification"/>
    <property type="evidence" value="ECO:0007669"/>
    <property type="project" value="InterPro"/>
</dbReference>
<dbReference type="EMBL" id="JAATIP010000177">
    <property type="protein sequence ID" value="KAF4363213.1"/>
    <property type="molecule type" value="Genomic_DNA"/>
</dbReference>
<proteinExistence type="inferred from homology"/>
<dbReference type="NCBIfam" id="TIGR00756">
    <property type="entry name" value="PPR"/>
    <property type="match status" value="7"/>
</dbReference>
<dbReference type="Pfam" id="PF20431">
    <property type="entry name" value="E_motif"/>
    <property type="match status" value="1"/>
</dbReference>
<reference evidence="6 7" key="1">
    <citation type="journal article" date="2020" name="bioRxiv">
        <title>Sequence and annotation of 42 cannabis genomes reveals extensive copy number variation in cannabinoid synthesis and pathogen resistance genes.</title>
        <authorList>
            <person name="Mckernan K.J."/>
            <person name="Helbert Y."/>
            <person name="Kane L.T."/>
            <person name="Ebling H."/>
            <person name="Zhang L."/>
            <person name="Liu B."/>
            <person name="Eaton Z."/>
            <person name="Mclaughlin S."/>
            <person name="Kingan S."/>
            <person name="Baybayan P."/>
            <person name="Concepcion G."/>
            <person name="Jordan M."/>
            <person name="Riva A."/>
            <person name="Barbazuk W."/>
            <person name="Harkins T."/>
        </authorList>
    </citation>
    <scope>NUCLEOTIDE SEQUENCE [LARGE SCALE GENOMIC DNA]</scope>
    <source>
        <strain evidence="6 7">cv. Jamaican Lion 4</strain>
        <strain evidence="5">Father</strain>
        <strain evidence="4">Mother</strain>
        <tissue evidence="5">Leaf</tissue>
    </source>
</reference>
<feature type="repeat" description="PPR" evidence="3">
    <location>
        <begin position="103"/>
        <end position="137"/>
    </location>
</feature>
<dbReference type="InterPro" id="IPR002885">
    <property type="entry name" value="PPR_rpt"/>
</dbReference>
<dbReference type="InterPro" id="IPR011990">
    <property type="entry name" value="TPR-like_helical_dom_sf"/>
</dbReference>
<dbReference type="Pfam" id="PF12854">
    <property type="entry name" value="PPR_1"/>
    <property type="match status" value="1"/>
</dbReference>
<dbReference type="EMBL" id="JAATIQ010000037">
    <property type="protein sequence ID" value="KAF4396063.1"/>
    <property type="molecule type" value="Genomic_DNA"/>
</dbReference>
<gene>
    <name evidence="4" type="ORF">F8388_020783</name>
    <name evidence="5" type="ORF">G4B88_020700</name>
</gene>
<evidence type="ECO:0000313" key="6">
    <source>
        <dbReference type="Proteomes" id="UP000525078"/>
    </source>
</evidence>
<dbReference type="PROSITE" id="PS51375">
    <property type="entry name" value="PPR"/>
    <property type="match status" value="5"/>
</dbReference>
<feature type="repeat" description="PPR" evidence="3">
    <location>
        <begin position="204"/>
        <end position="238"/>
    </location>
</feature>
<organism evidence="5 7">
    <name type="scientific">Cannabis sativa</name>
    <name type="common">Hemp</name>
    <name type="synonym">Marijuana</name>
    <dbReference type="NCBI Taxonomy" id="3483"/>
    <lineage>
        <taxon>Eukaryota</taxon>
        <taxon>Viridiplantae</taxon>
        <taxon>Streptophyta</taxon>
        <taxon>Embryophyta</taxon>
        <taxon>Tracheophyta</taxon>
        <taxon>Spermatophyta</taxon>
        <taxon>Magnoliopsida</taxon>
        <taxon>eudicotyledons</taxon>
        <taxon>Gunneridae</taxon>
        <taxon>Pentapetalae</taxon>
        <taxon>rosids</taxon>
        <taxon>fabids</taxon>
        <taxon>Rosales</taxon>
        <taxon>Cannabaceae</taxon>
        <taxon>Cannabis</taxon>
    </lineage>
</organism>
<sequence length="591" mass="66868">MRRRSCLSLNQLFNRKPLLLQQSYSFSLSQNQNQNQNHGSLAEQIKKCSRLVELEHVYAYMVKTGTSQDAFLTNQFITAASSTFSRIDYAVLAFHHMESPNANVFVYNSMIKGFVRCGYPNRALHCYINMLGAKVFPTSYTFSSLIRACTLLFALGFGEAVHAHIWRNGFDSHVFVQTAMIDFYSNLCKIKEARRVFDEMLERDSYAWTTMISAHARAGDMISARKLFETIPESNMATWNIMIDGYARLGDVLSAELMFNQMSLRDIISWTTLITCYMQNKKYREALAVFKEMMKHGVRPDGVTMATIISSCAHIGALQLGKEIHLYVMQNGFELDVYLGSALIDMYAKCGDLDKSLLVFFKLHNKNLFCWNSIIEGLASHGFAKETLTMFRKMEEENIKPNGVTFISLLSACTHAGLVDEGRLRFSSMAKDYSITPAVEHYGCMVDLLSKAGLLEEALDIIRSMKVEPNNVVWGALLGGCKLHRNMTIGQIAVNELMVLEPNNSGYYHLLVNMYAEENRWKEVSKIWTTMKGLGVEKRCPGSSWIEIQSKIHQFAASENAHLACPEVYKLLGELDGQLKLSKSVPELSFT</sequence>
<evidence type="ECO:0000313" key="7">
    <source>
        <dbReference type="Proteomes" id="UP000583929"/>
    </source>
</evidence>
<evidence type="ECO:0000256" key="2">
    <source>
        <dbReference type="ARBA" id="ARBA00022737"/>
    </source>
</evidence>
<dbReference type="InterPro" id="IPR046848">
    <property type="entry name" value="E_motif"/>
</dbReference>
<dbReference type="InterPro" id="IPR046960">
    <property type="entry name" value="PPR_At4g14850-like_plant"/>
</dbReference>
<dbReference type="FunFam" id="1.25.40.10:FF:000934">
    <property type="entry name" value="Pentatricopeptide repeat-containing protein"/>
    <property type="match status" value="1"/>
</dbReference>
<accession>A0A7J6HLK0</accession>
<dbReference type="Proteomes" id="UP000583929">
    <property type="component" value="Unassembled WGS sequence"/>
</dbReference>
<evidence type="ECO:0000313" key="5">
    <source>
        <dbReference type="EMBL" id="KAF4396063.1"/>
    </source>
</evidence>
<dbReference type="FunFam" id="1.25.40.10:FF:000184">
    <property type="entry name" value="Pentatricopeptide repeat-containing protein, chloroplastic"/>
    <property type="match status" value="1"/>
</dbReference>
<evidence type="ECO:0008006" key="8">
    <source>
        <dbReference type="Google" id="ProtNLM"/>
    </source>
</evidence>
<dbReference type="Pfam" id="PF01535">
    <property type="entry name" value="PPR"/>
    <property type="match status" value="3"/>
</dbReference>
<dbReference type="FunFam" id="1.25.40.10:FF:000333">
    <property type="entry name" value="Pentatricopeptide repeat-containing protein"/>
    <property type="match status" value="1"/>
</dbReference>
<keyword evidence="2" id="KW-0677">Repeat</keyword>
<name>A0A7J6HLK0_CANSA</name>
<comment type="similarity">
    <text evidence="1">Belongs to the PPR family. PCMP-H subfamily.</text>
</comment>
<protein>
    <recommendedName>
        <fullName evidence="8">Pentatricopeptide repeat-containing protein</fullName>
    </recommendedName>
</protein>
<keyword evidence="7" id="KW-1185">Reference proteome</keyword>
<feature type="repeat" description="PPR" evidence="3">
    <location>
        <begin position="504"/>
        <end position="538"/>
    </location>
</feature>
<evidence type="ECO:0000313" key="4">
    <source>
        <dbReference type="EMBL" id="KAF4363213.1"/>
    </source>
</evidence>
<dbReference type="AlphaFoldDB" id="A0A7J6HLK0"/>
<dbReference type="Proteomes" id="UP000525078">
    <property type="component" value="Unassembled WGS sequence"/>
</dbReference>
<comment type="caution">
    <text evidence="5">The sequence shown here is derived from an EMBL/GenBank/DDBJ whole genome shotgun (WGS) entry which is preliminary data.</text>
</comment>
<dbReference type="GO" id="GO:0003723">
    <property type="term" value="F:RNA binding"/>
    <property type="evidence" value="ECO:0007669"/>
    <property type="project" value="InterPro"/>
</dbReference>
<dbReference type="Gene3D" id="1.25.40.10">
    <property type="entry name" value="Tetratricopeptide repeat domain"/>
    <property type="match status" value="5"/>
</dbReference>
<dbReference type="PANTHER" id="PTHR47926">
    <property type="entry name" value="PENTATRICOPEPTIDE REPEAT-CONTAINING PROTEIN"/>
    <property type="match status" value="1"/>
</dbReference>
<evidence type="ECO:0000256" key="1">
    <source>
        <dbReference type="ARBA" id="ARBA00006643"/>
    </source>
</evidence>
<dbReference type="PANTHER" id="PTHR47926:SF376">
    <property type="entry name" value="TETRATRICOPEPTIDE-LIKE HELICAL DOMAIN SUPERFAMILY"/>
    <property type="match status" value="1"/>
</dbReference>
<feature type="repeat" description="PPR" evidence="3">
    <location>
        <begin position="266"/>
        <end position="300"/>
    </location>
</feature>